<sequence>MIEATRIRKAFGANTVLDGIDLEVGTGEVKAVIGPSGSGKSTLLRCLNLLEAPDAGTIRIEDAQVTAPRISQKEAHALRSRTAMVFQGYNLFRNRTALQNVMDPMVIGRKVPADEARARAQELLARVGISESTQAQYPVTLSGGQQQRVSIARALAVRPHAILLDEPTSALDPELVSEVLAVIRDLASERITLVIVTHEMAFAADVADRVVFIDGGRIVEQGPAREVIEHPQHERTKRFLREELGAP</sequence>
<dbReference type="InterPro" id="IPR003593">
    <property type="entry name" value="AAA+_ATPase"/>
</dbReference>
<dbReference type="PIRSF" id="PIRSF039085">
    <property type="entry name" value="ABC_ATPase_HisP"/>
    <property type="match status" value="1"/>
</dbReference>
<dbReference type="Proteomes" id="UP000195981">
    <property type="component" value="Unassembled WGS sequence"/>
</dbReference>
<reference evidence="8 9" key="1">
    <citation type="submission" date="2017-02" db="EMBL/GenBank/DDBJ databases">
        <authorList>
            <person name="Peterson S.W."/>
        </authorList>
    </citation>
    <scope>NUCLEOTIDE SEQUENCE [LARGE SCALE GENOMIC DNA]</scope>
    <source>
        <strain evidence="8 9">CIP104813</strain>
    </source>
</reference>
<comment type="subcellular location">
    <subcellularLocation>
        <location evidence="1">Cell membrane</location>
        <topology evidence="1">Peripheral membrane protein</topology>
    </subcellularLocation>
</comment>
<dbReference type="EMBL" id="FWFG01000094">
    <property type="protein sequence ID" value="SLM94045.1"/>
    <property type="molecule type" value="Genomic_DNA"/>
</dbReference>
<dbReference type="SMART" id="SM00382">
    <property type="entry name" value="AAA"/>
    <property type="match status" value="1"/>
</dbReference>
<dbReference type="OrthoDB" id="9802264at2"/>
<evidence type="ECO:0000256" key="4">
    <source>
        <dbReference type="ARBA" id="ARBA00022741"/>
    </source>
</evidence>
<dbReference type="InterPro" id="IPR030679">
    <property type="entry name" value="ABC_ATPase_HisP-typ"/>
</dbReference>
<dbReference type="PROSITE" id="PS00211">
    <property type="entry name" value="ABC_TRANSPORTER_1"/>
    <property type="match status" value="1"/>
</dbReference>
<evidence type="ECO:0000256" key="3">
    <source>
        <dbReference type="ARBA" id="ARBA00022475"/>
    </source>
</evidence>
<evidence type="ECO:0000256" key="2">
    <source>
        <dbReference type="ARBA" id="ARBA00022448"/>
    </source>
</evidence>
<name>A0A1X6X4Q4_9MICO</name>
<evidence type="ECO:0000256" key="6">
    <source>
        <dbReference type="ARBA" id="ARBA00023136"/>
    </source>
</evidence>
<dbReference type="InterPro" id="IPR003439">
    <property type="entry name" value="ABC_transporter-like_ATP-bd"/>
</dbReference>
<keyword evidence="9" id="KW-1185">Reference proteome</keyword>
<accession>A0A1X6X4Q4</accession>
<evidence type="ECO:0000256" key="5">
    <source>
        <dbReference type="ARBA" id="ARBA00022840"/>
    </source>
</evidence>
<dbReference type="AlphaFoldDB" id="A0A1X6X4Q4"/>
<keyword evidence="3" id="KW-1003">Cell membrane</keyword>
<gene>
    <name evidence="8" type="ORF">FM110_10865</name>
</gene>
<dbReference type="InterPro" id="IPR050086">
    <property type="entry name" value="MetN_ABC_transporter-like"/>
</dbReference>
<dbReference type="PANTHER" id="PTHR43166:SF35">
    <property type="entry name" value="L-CYSTINE IMPORT ATP-BINDING PROTEIN TCYN"/>
    <property type="match status" value="1"/>
</dbReference>
<evidence type="ECO:0000313" key="9">
    <source>
        <dbReference type="Proteomes" id="UP000195981"/>
    </source>
</evidence>
<keyword evidence="6" id="KW-0472">Membrane</keyword>
<protein>
    <submittedName>
        <fullName evidence="8">Cystine ABC transporter, ATP-binding protein</fullName>
    </submittedName>
</protein>
<feature type="domain" description="ABC transporter" evidence="7">
    <location>
        <begin position="2"/>
        <end position="240"/>
    </location>
</feature>
<keyword evidence="5 8" id="KW-0067">ATP-binding</keyword>
<evidence type="ECO:0000313" key="8">
    <source>
        <dbReference type="EMBL" id="SLM94045.1"/>
    </source>
</evidence>
<dbReference type="Gene3D" id="3.40.50.300">
    <property type="entry name" value="P-loop containing nucleotide triphosphate hydrolases"/>
    <property type="match status" value="1"/>
</dbReference>
<dbReference type="SUPFAM" id="SSF52540">
    <property type="entry name" value="P-loop containing nucleoside triphosphate hydrolases"/>
    <property type="match status" value="1"/>
</dbReference>
<dbReference type="InterPro" id="IPR027417">
    <property type="entry name" value="P-loop_NTPase"/>
</dbReference>
<dbReference type="PANTHER" id="PTHR43166">
    <property type="entry name" value="AMINO ACID IMPORT ATP-BINDING PROTEIN"/>
    <property type="match status" value="1"/>
</dbReference>
<dbReference type="Pfam" id="PF00005">
    <property type="entry name" value="ABC_tran"/>
    <property type="match status" value="1"/>
</dbReference>
<proteinExistence type="predicted"/>
<dbReference type="GO" id="GO:0005524">
    <property type="term" value="F:ATP binding"/>
    <property type="evidence" value="ECO:0007669"/>
    <property type="project" value="UniProtKB-KW"/>
</dbReference>
<dbReference type="GO" id="GO:0015424">
    <property type="term" value="F:ABC-type amino acid transporter activity"/>
    <property type="evidence" value="ECO:0007669"/>
    <property type="project" value="InterPro"/>
</dbReference>
<dbReference type="InterPro" id="IPR017871">
    <property type="entry name" value="ABC_transporter-like_CS"/>
</dbReference>
<keyword evidence="2" id="KW-0813">Transport</keyword>
<dbReference type="GO" id="GO:0005886">
    <property type="term" value="C:plasma membrane"/>
    <property type="evidence" value="ECO:0007669"/>
    <property type="project" value="UniProtKB-SubCell"/>
</dbReference>
<keyword evidence="4" id="KW-0547">Nucleotide-binding</keyword>
<evidence type="ECO:0000256" key="1">
    <source>
        <dbReference type="ARBA" id="ARBA00004202"/>
    </source>
</evidence>
<dbReference type="PROSITE" id="PS50893">
    <property type="entry name" value="ABC_TRANSPORTER_2"/>
    <property type="match status" value="1"/>
</dbReference>
<evidence type="ECO:0000259" key="7">
    <source>
        <dbReference type="PROSITE" id="PS50893"/>
    </source>
</evidence>
<dbReference type="RefSeq" id="WP_087104784.1">
    <property type="nucleotide sequence ID" value="NZ_FWFG01000094.1"/>
</dbReference>
<dbReference type="GO" id="GO:0016887">
    <property type="term" value="F:ATP hydrolysis activity"/>
    <property type="evidence" value="ECO:0007669"/>
    <property type="project" value="InterPro"/>
</dbReference>
<organism evidence="8 9">
    <name type="scientific">Brachybacterium nesterenkovii</name>
    <dbReference type="NCBI Taxonomy" id="47847"/>
    <lineage>
        <taxon>Bacteria</taxon>
        <taxon>Bacillati</taxon>
        <taxon>Actinomycetota</taxon>
        <taxon>Actinomycetes</taxon>
        <taxon>Micrococcales</taxon>
        <taxon>Dermabacteraceae</taxon>
        <taxon>Brachybacterium</taxon>
    </lineage>
</organism>